<dbReference type="AlphaFoldDB" id="A0A5Q0GZY0"/>
<dbReference type="OrthoDB" id="3700991at2"/>
<dbReference type="RefSeq" id="WP_033431736.1">
    <property type="nucleotide sequence ID" value="NZ_CP034550.1"/>
</dbReference>
<dbReference type="Proteomes" id="UP000325787">
    <property type="component" value="Chromosome"/>
</dbReference>
<keyword evidence="3" id="KW-1185">Reference proteome</keyword>
<accession>A0A5Q0GZY0</accession>
<evidence type="ECO:0000256" key="1">
    <source>
        <dbReference type="SAM" id="Phobius"/>
    </source>
</evidence>
<evidence type="ECO:0000313" key="3">
    <source>
        <dbReference type="Proteomes" id="UP000325787"/>
    </source>
</evidence>
<reference evidence="3" key="1">
    <citation type="journal article" date="2021" name="Curr. Microbiol.">
        <title>Complete genome of nocamycin-producing strain Saccharothrix syringae NRRL B-16468 reveals the biosynthetic potential for secondary metabolites.</title>
        <authorList>
            <person name="Mo X."/>
            <person name="Yang S."/>
        </authorList>
    </citation>
    <scope>NUCLEOTIDE SEQUENCE [LARGE SCALE GENOMIC DNA]</scope>
    <source>
        <strain evidence="3">ATCC 51364 / DSM 43886 / JCM 6844 / KCTC 9398 / NBRC 14523 / NRRL B-16468 / INA 2240</strain>
    </source>
</reference>
<keyword evidence="1" id="KW-0472">Membrane</keyword>
<keyword evidence="1" id="KW-1133">Transmembrane helix</keyword>
<protein>
    <recommendedName>
        <fullName evidence="4">NYN domain-containing protein</fullName>
    </recommendedName>
</protein>
<dbReference type="EMBL" id="CP034550">
    <property type="protein sequence ID" value="QFZ19518.1"/>
    <property type="molecule type" value="Genomic_DNA"/>
</dbReference>
<dbReference type="KEGG" id="ssyi:EKG83_20635"/>
<evidence type="ECO:0000313" key="2">
    <source>
        <dbReference type="EMBL" id="QFZ19518.1"/>
    </source>
</evidence>
<sequence>MRAADRVLLIDVGNVVGVAEPCPLAVGPDLVRARVGAVLRAAGPVHHVMACYASAERGMDLLGSVLAEMGVCSRTVPPGRGAVEDALLAHARYAHGRGCRTFAVAAGEGFTAPHELGRFEVVRRRTVVPGSLLAVLAFGIGVAIGHALTGWVVRAVVKSLRGNDSEGRSRWGGPRR</sequence>
<keyword evidence="1" id="KW-0812">Transmembrane</keyword>
<feature type="transmembrane region" description="Helical" evidence="1">
    <location>
        <begin position="132"/>
        <end position="153"/>
    </location>
</feature>
<evidence type="ECO:0008006" key="4">
    <source>
        <dbReference type="Google" id="ProtNLM"/>
    </source>
</evidence>
<proteinExistence type="predicted"/>
<gene>
    <name evidence="2" type="ORF">EKG83_20635</name>
</gene>
<organism evidence="2 3">
    <name type="scientific">Saccharothrix syringae</name>
    <name type="common">Nocardiopsis syringae</name>
    <dbReference type="NCBI Taxonomy" id="103733"/>
    <lineage>
        <taxon>Bacteria</taxon>
        <taxon>Bacillati</taxon>
        <taxon>Actinomycetota</taxon>
        <taxon>Actinomycetes</taxon>
        <taxon>Pseudonocardiales</taxon>
        <taxon>Pseudonocardiaceae</taxon>
        <taxon>Saccharothrix</taxon>
    </lineage>
</organism>
<name>A0A5Q0GZY0_SACSY</name>